<dbReference type="EMBL" id="BAAAIZ010000084">
    <property type="protein sequence ID" value="GAA1431000.1"/>
    <property type="molecule type" value="Genomic_DNA"/>
</dbReference>
<dbReference type="SUPFAM" id="SSF56281">
    <property type="entry name" value="Metallo-hydrolase/oxidoreductase"/>
    <property type="match status" value="1"/>
</dbReference>
<protein>
    <recommendedName>
        <fullName evidence="3">MBL fold metallo-hydrolase</fullName>
    </recommendedName>
</protein>
<dbReference type="InterPro" id="IPR036866">
    <property type="entry name" value="RibonucZ/Hydroxyglut_hydro"/>
</dbReference>
<evidence type="ECO:0000313" key="2">
    <source>
        <dbReference type="Proteomes" id="UP001500973"/>
    </source>
</evidence>
<gene>
    <name evidence="1" type="ORF">GCM10009601_49200</name>
</gene>
<comment type="caution">
    <text evidence="1">The sequence shown here is derived from an EMBL/GenBank/DDBJ whole genome shotgun (WGS) entry which is preliminary data.</text>
</comment>
<sequence length="197" mass="21882">MDHVRTATSKVRFSAKERGRLLISPYQFRTDFGDGGTDSAGLRCVGHRCRPDRRDRSLRERRCPCGAERHWPLGGAAACRHGWERLEAAGSRWKPLGAAGSGWERPKVRVIPTPGHTRGHQSLAVRKSDGTVVLAGQAHDAASHFAADHLVRHASLHGAEQTLPHYPSWLDRLAGFDPRRVLFAHDCSVWEPPEPAR</sequence>
<evidence type="ECO:0000313" key="1">
    <source>
        <dbReference type="EMBL" id="GAA1431000.1"/>
    </source>
</evidence>
<evidence type="ECO:0008006" key="3">
    <source>
        <dbReference type="Google" id="ProtNLM"/>
    </source>
</evidence>
<accession>A0ABP4JWT4</accession>
<organism evidence="1 2">
    <name type="scientific">Streptomyces thermospinosisporus</name>
    <dbReference type="NCBI Taxonomy" id="161482"/>
    <lineage>
        <taxon>Bacteria</taxon>
        <taxon>Bacillati</taxon>
        <taxon>Actinomycetota</taxon>
        <taxon>Actinomycetes</taxon>
        <taxon>Kitasatosporales</taxon>
        <taxon>Streptomycetaceae</taxon>
        <taxon>Streptomyces</taxon>
    </lineage>
</organism>
<reference evidence="2" key="1">
    <citation type="journal article" date="2019" name="Int. J. Syst. Evol. Microbiol.">
        <title>The Global Catalogue of Microorganisms (GCM) 10K type strain sequencing project: providing services to taxonomists for standard genome sequencing and annotation.</title>
        <authorList>
            <consortium name="The Broad Institute Genomics Platform"/>
            <consortium name="The Broad Institute Genome Sequencing Center for Infectious Disease"/>
            <person name="Wu L."/>
            <person name="Ma J."/>
        </authorList>
    </citation>
    <scope>NUCLEOTIDE SEQUENCE [LARGE SCALE GENOMIC DNA]</scope>
    <source>
        <strain evidence="2">JCM 11756</strain>
    </source>
</reference>
<dbReference type="Gene3D" id="3.60.15.10">
    <property type="entry name" value="Ribonuclease Z/Hydroxyacylglutathione hydrolase-like"/>
    <property type="match status" value="1"/>
</dbReference>
<dbReference type="Proteomes" id="UP001500973">
    <property type="component" value="Unassembled WGS sequence"/>
</dbReference>
<keyword evidence="2" id="KW-1185">Reference proteome</keyword>
<proteinExistence type="predicted"/>
<name>A0ABP4JWT4_9ACTN</name>